<keyword evidence="6" id="KW-0614">Plasmid</keyword>
<dbReference type="EMBL" id="CP008889">
    <property type="protein sequence ID" value="AIF40396.1"/>
    <property type="molecule type" value="Genomic_DNA"/>
</dbReference>
<dbReference type="EMBL" id="CP008889">
    <property type="protein sequence ID" value="AIF40720.1"/>
    <property type="molecule type" value="Genomic_DNA"/>
</dbReference>
<dbReference type="AlphaFoldDB" id="A0A075JDL6"/>
<dbReference type="eggNOG" id="COG2963">
    <property type="taxonomic scope" value="Bacteria"/>
</dbReference>
<dbReference type="EMBL" id="CP008889">
    <property type="protein sequence ID" value="AIF39784.1"/>
    <property type="molecule type" value="Genomic_DNA"/>
</dbReference>
<name>A0A075JDL6_9MICO</name>
<dbReference type="KEGG" id="dni:HX89_04910"/>
<keyword evidence="1" id="KW-0175">Coiled coil</keyword>
<dbReference type="InterPro" id="IPR009057">
    <property type="entry name" value="Homeodomain-like_sf"/>
</dbReference>
<feature type="coiled-coil region" evidence="1">
    <location>
        <begin position="66"/>
        <end position="93"/>
    </location>
</feature>
<dbReference type="KEGG" id="dni:HX89_06965"/>
<dbReference type="HOGENOM" id="CLU_027402_33_6_11"/>
<evidence type="ECO:0000313" key="7">
    <source>
        <dbReference type="Proteomes" id="UP000027986"/>
    </source>
</evidence>
<dbReference type="Proteomes" id="UP000027986">
    <property type="component" value="Plasmid unnamed"/>
</dbReference>
<dbReference type="KEGG" id="dni:HX89_00855"/>
<dbReference type="InterPro" id="IPR036388">
    <property type="entry name" value="WH-like_DNA-bd_sf"/>
</dbReference>
<dbReference type="GO" id="GO:0006313">
    <property type="term" value="P:DNA transposition"/>
    <property type="evidence" value="ECO:0007669"/>
    <property type="project" value="InterPro"/>
</dbReference>
<evidence type="ECO:0000313" key="3">
    <source>
        <dbReference type="EMBL" id="AIF40396.1"/>
    </source>
</evidence>
<evidence type="ECO:0000313" key="5">
    <source>
        <dbReference type="EMBL" id="AIF40720.1"/>
    </source>
</evidence>
<dbReference type="EMBL" id="CP008890">
    <property type="protein sequence ID" value="AIF41902.1"/>
    <property type="molecule type" value="Genomic_DNA"/>
</dbReference>
<protein>
    <submittedName>
        <fullName evidence="3">Transposase</fullName>
    </submittedName>
</protein>
<gene>
    <name evidence="2" type="ORF">HX89_00855</name>
    <name evidence="3" type="ORF">HX89_04910</name>
    <name evidence="4" type="ORF">HX89_06630</name>
    <name evidence="5" type="ORF">HX89_06965</name>
    <name evidence="6" type="ORF">HX89_14470</name>
</gene>
<reference evidence="3 7" key="1">
    <citation type="submission" date="2014-07" db="EMBL/GenBank/DDBJ databases">
        <title>Genome Sequencing of Dermacoccus nishinomiyaensis.</title>
        <authorList>
            <person name="Hong K.W."/>
            <person name="Chan K.G."/>
        </authorList>
    </citation>
    <scope>NUCLEOTIDE SEQUENCE [LARGE SCALE GENOMIC DNA]</scope>
    <source>
        <strain evidence="3 7">M25</strain>
        <plasmid evidence="6 7">unnamed</plasmid>
    </source>
</reference>
<dbReference type="Proteomes" id="UP000027986">
    <property type="component" value="Chromosome"/>
</dbReference>
<evidence type="ECO:0000313" key="4">
    <source>
        <dbReference type="EMBL" id="AIF40670.1"/>
    </source>
</evidence>
<dbReference type="KEGG" id="dni:HX89_06630"/>
<dbReference type="InterPro" id="IPR002514">
    <property type="entry name" value="Transposase_8"/>
</dbReference>
<dbReference type="Pfam" id="PF01527">
    <property type="entry name" value="HTH_Tnp_1"/>
    <property type="match status" value="1"/>
</dbReference>
<dbReference type="GO" id="GO:0004803">
    <property type="term" value="F:transposase activity"/>
    <property type="evidence" value="ECO:0007669"/>
    <property type="project" value="InterPro"/>
</dbReference>
<keyword evidence="7" id="KW-1185">Reference proteome</keyword>
<dbReference type="SUPFAM" id="SSF46689">
    <property type="entry name" value="Homeodomain-like"/>
    <property type="match status" value="1"/>
</dbReference>
<dbReference type="GO" id="GO:0003677">
    <property type="term" value="F:DNA binding"/>
    <property type="evidence" value="ECO:0007669"/>
    <property type="project" value="InterPro"/>
</dbReference>
<sequence length="107" mass="11975">MPKKYDQQLREHAVRMVLDKRAAEACSQRVAMDAVGASLGIAPATIRNWMPRAGEQPAMVGAAAPRESLEEENRRLRRELAETRRANEILKKASAFFAAELDRPTTK</sequence>
<proteinExistence type="predicted"/>
<organism evidence="3 7">
    <name type="scientific">Dermacoccus nishinomiyaensis</name>
    <dbReference type="NCBI Taxonomy" id="1274"/>
    <lineage>
        <taxon>Bacteria</taxon>
        <taxon>Bacillati</taxon>
        <taxon>Actinomycetota</taxon>
        <taxon>Actinomycetes</taxon>
        <taxon>Micrococcales</taxon>
        <taxon>Dermacoccaceae</taxon>
        <taxon>Dermacoccus</taxon>
    </lineage>
</organism>
<dbReference type="EMBL" id="CP008889">
    <property type="protein sequence ID" value="AIF40670.1"/>
    <property type="molecule type" value="Genomic_DNA"/>
</dbReference>
<dbReference type="Gene3D" id="1.10.10.10">
    <property type="entry name" value="Winged helix-like DNA-binding domain superfamily/Winged helix DNA-binding domain"/>
    <property type="match status" value="1"/>
</dbReference>
<evidence type="ECO:0000313" key="2">
    <source>
        <dbReference type="EMBL" id="AIF39784.1"/>
    </source>
</evidence>
<accession>A0A075JDL6</accession>
<evidence type="ECO:0000256" key="1">
    <source>
        <dbReference type="SAM" id="Coils"/>
    </source>
</evidence>
<geneLocation type="plasmid" evidence="6 7">
    <name>unnamed</name>
</geneLocation>
<dbReference type="KEGG" id="dni:HX89_14470"/>
<evidence type="ECO:0000313" key="6">
    <source>
        <dbReference type="EMBL" id="AIF41902.1"/>
    </source>
</evidence>